<name>A0A370DCB3_9GAMM</name>
<proteinExistence type="predicted"/>
<comment type="caution">
    <text evidence="1">The sequence shown here is derived from an EMBL/GenBank/DDBJ whole genome shotgun (WGS) entry which is preliminary data.</text>
</comment>
<reference evidence="1 2" key="1">
    <citation type="journal article" date="2018" name="ISME J.">
        <title>Endosymbiont genomes yield clues of tubeworm success.</title>
        <authorList>
            <person name="Li Y."/>
            <person name="Liles M.R."/>
            <person name="Halanych K.M."/>
        </authorList>
    </citation>
    <scope>NUCLEOTIDE SEQUENCE [LARGE SCALE GENOMIC DNA]</scope>
    <source>
        <strain evidence="1">A1462</strain>
    </source>
</reference>
<organism evidence="1 2">
    <name type="scientific">endosymbiont of Escarpia spicata</name>
    <dbReference type="NCBI Taxonomy" id="2200908"/>
    <lineage>
        <taxon>Bacteria</taxon>
        <taxon>Pseudomonadati</taxon>
        <taxon>Pseudomonadota</taxon>
        <taxon>Gammaproteobacteria</taxon>
        <taxon>sulfur-oxidizing symbionts</taxon>
    </lineage>
</organism>
<protein>
    <submittedName>
        <fullName evidence="1">Uncharacterized protein</fullName>
    </submittedName>
</protein>
<dbReference type="AlphaFoldDB" id="A0A370DCB3"/>
<gene>
    <name evidence="1" type="ORF">DIZ78_15950</name>
</gene>
<sequence>MSNANHNENADVFVEPPEFGTDFLPVGTTYGQPLCQYKAPCEVRSATDLPSRLYLGTLSAKSFRITDSGWFVRYEDTVPETHVELEFEASRGVLTARFVWRGIEGMITDTPGTDWKSLEQHMSFTFPDLWEDEAKQSIEAEFNARYITHPKNFPVITNFSAGAYKTLVFPVPSYRLHELVDCLDDIEADREIASVVSIYAVLTRAQIQYIRGDCHDVPGTPEALARFNRKIVGLASQGLPRVRPFKTFLRTLDLNRRIYLVHGSCSFRDLTRVIGHFHRQGFIGSPDGHLVPSEYPGGIEWTAMIFPACLEIQDIRLKFTDEQETRWVEYGRLMSPDRLPLVAAVLNVGREEALKKLLDAEAQADSEPDFIRANWNSVDRWVSKLRRKNHAKPLSIYL</sequence>
<dbReference type="Proteomes" id="UP000254771">
    <property type="component" value="Unassembled WGS sequence"/>
</dbReference>
<evidence type="ECO:0000313" key="2">
    <source>
        <dbReference type="Proteomes" id="UP000254771"/>
    </source>
</evidence>
<evidence type="ECO:0000313" key="1">
    <source>
        <dbReference type="EMBL" id="RDH81937.1"/>
    </source>
</evidence>
<dbReference type="EMBL" id="QFXE01000021">
    <property type="protein sequence ID" value="RDH81937.1"/>
    <property type="molecule type" value="Genomic_DNA"/>
</dbReference>
<accession>A0A370DCB3</accession>
<keyword evidence="2" id="KW-1185">Reference proteome</keyword>